<dbReference type="InterPro" id="IPR010982">
    <property type="entry name" value="Lambda_DNA-bd_dom_sf"/>
</dbReference>
<dbReference type="InterPro" id="IPR046335">
    <property type="entry name" value="LacI/GalR-like_sensor"/>
</dbReference>
<dbReference type="PANTHER" id="PTHR30146">
    <property type="entry name" value="LACI-RELATED TRANSCRIPTIONAL REPRESSOR"/>
    <property type="match status" value="1"/>
</dbReference>
<feature type="domain" description="HTH lacI-type" evidence="5">
    <location>
        <begin position="27"/>
        <end position="81"/>
    </location>
</feature>
<accession>A0A5B8G0J9</accession>
<dbReference type="SUPFAM" id="SSF47413">
    <property type="entry name" value="lambda repressor-like DNA-binding domains"/>
    <property type="match status" value="1"/>
</dbReference>
<dbReference type="EMBL" id="CP040819">
    <property type="protein sequence ID" value="QDL94245.1"/>
    <property type="molecule type" value="Genomic_DNA"/>
</dbReference>
<dbReference type="GO" id="GO:0003700">
    <property type="term" value="F:DNA-binding transcription factor activity"/>
    <property type="evidence" value="ECO:0007669"/>
    <property type="project" value="TreeGrafter"/>
</dbReference>
<dbReference type="CDD" id="cd01392">
    <property type="entry name" value="HTH_LacI"/>
    <property type="match status" value="1"/>
</dbReference>
<dbReference type="OrthoDB" id="7170131at2"/>
<dbReference type="RefSeq" id="WP_138574021.1">
    <property type="nucleotide sequence ID" value="NZ_CP040819.1"/>
</dbReference>
<evidence type="ECO:0000313" key="7">
    <source>
        <dbReference type="Proteomes" id="UP000305888"/>
    </source>
</evidence>
<evidence type="ECO:0000259" key="5">
    <source>
        <dbReference type="PROSITE" id="PS50932"/>
    </source>
</evidence>
<evidence type="ECO:0000256" key="2">
    <source>
        <dbReference type="ARBA" id="ARBA00023125"/>
    </source>
</evidence>
<evidence type="ECO:0000256" key="3">
    <source>
        <dbReference type="ARBA" id="ARBA00023163"/>
    </source>
</evidence>
<keyword evidence="7" id="KW-1185">Reference proteome</keyword>
<organism evidence="6 7">
    <name type="scientific">Paroceanicella profunda</name>
    <dbReference type="NCBI Taxonomy" id="2579971"/>
    <lineage>
        <taxon>Bacteria</taxon>
        <taxon>Pseudomonadati</taxon>
        <taxon>Pseudomonadota</taxon>
        <taxon>Alphaproteobacteria</taxon>
        <taxon>Rhodobacterales</taxon>
        <taxon>Paracoccaceae</taxon>
        <taxon>Paroceanicella</taxon>
    </lineage>
</organism>
<dbReference type="CDD" id="cd01575">
    <property type="entry name" value="PBP1_GntR"/>
    <property type="match status" value="1"/>
</dbReference>
<keyword evidence="2 6" id="KW-0238">DNA-binding</keyword>
<dbReference type="Proteomes" id="UP000305888">
    <property type="component" value="Plasmid pD4M1A"/>
</dbReference>
<evidence type="ECO:0000313" key="6">
    <source>
        <dbReference type="EMBL" id="QDL94245.1"/>
    </source>
</evidence>
<dbReference type="AlphaFoldDB" id="A0A5B8G0J9"/>
<dbReference type="GO" id="GO:0000976">
    <property type="term" value="F:transcription cis-regulatory region binding"/>
    <property type="evidence" value="ECO:0007669"/>
    <property type="project" value="TreeGrafter"/>
</dbReference>
<keyword evidence="1" id="KW-0805">Transcription regulation</keyword>
<dbReference type="Gene3D" id="1.10.260.40">
    <property type="entry name" value="lambda repressor-like DNA-binding domains"/>
    <property type="match status" value="1"/>
</dbReference>
<evidence type="ECO:0000256" key="4">
    <source>
        <dbReference type="SAM" id="MobiDB-lite"/>
    </source>
</evidence>
<dbReference type="Gene3D" id="3.40.50.2300">
    <property type="match status" value="2"/>
</dbReference>
<geneLocation type="plasmid" evidence="7">
    <name>pd4m1a</name>
</geneLocation>
<dbReference type="InterPro" id="IPR000843">
    <property type="entry name" value="HTH_LacI"/>
</dbReference>
<dbReference type="KEGG" id="ppru:FDP22_20625"/>
<sequence>MTGPDPQPDDQPAPRRRRLRPDASAGPTLAEVAARAGVSEITVSRVMRGAGNVSAATEARVREAVRETGYVRNRLAGSLAGHRSNQIGVLLPSLGNIVFPDVLNGIEDSLEARGFHPVLGITHYQPEREEHLLASLLAWRPAGLIVTGTRHSAATRAMLGAGGVPVVEVMDVDTPPVDMAVGISHRAAGAAMARHLIGRGYRRFGYVGHDLGADERAAQRRDGFRHALATAGLPEAQECLSGTPSSVGAGRAALAQLLERARPEAVFFSNDDMATGGVFHCLAAGISLPGDLAIAGFNGLEIGQQLPQPLTTIGSRRRDIGRRAADMILARLAGETPDPVADVGFTLIPGATA</sequence>
<gene>
    <name evidence="6" type="ORF">FDP22_20625</name>
</gene>
<feature type="region of interest" description="Disordered" evidence="4">
    <location>
        <begin position="1"/>
        <end position="31"/>
    </location>
</feature>
<dbReference type="Pfam" id="PF13377">
    <property type="entry name" value="Peripla_BP_3"/>
    <property type="match status" value="1"/>
</dbReference>
<keyword evidence="6" id="KW-0614">Plasmid</keyword>
<dbReference type="PANTHER" id="PTHR30146:SF33">
    <property type="entry name" value="TRANSCRIPTIONAL REGULATOR"/>
    <property type="match status" value="1"/>
</dbReference>
<reference evidence="6 7" key="1">
    <citation type="submission" date="2019-06" db="EMBL/GenBank/DDBJ databases">
        <title>Genome sequence of Rhodobacteraceae bacterium D4M1.</title>
        <authorList>
            <person name="Cao J."/>
        </authorList>
    </citation>
    <scope>NUCLEOTIDE SEQUENCE [LARGE SCALE GENOMIC DNA]</scope>
    <source>
        <strain evidence="6 7">D4M1</strain>
        <plasmid evidence="7">pd4m1a</plasmid>
    </source>
</reference>
<keyword evidence="3" id="KW-0804">Transcription</keyword>
<dbReference type="PROSITE" id="PS00356">
    <property type="entry name" value="HTH_LACI_1"/>
    <property type="match status" value="1"/>
</dbReference>
<evidence type="ECO:0000256" key="1">
    <source>
        <dbReference type="ARBA" id="ARBA00023015"/>
    </source>
</evidence>
<dbReference type="PROSITE" id="PS50932">
    <property type="entry name" value="HTH_LACI_2"/>
    <property type="match status" value="1"/>
</dbReference>
<name>A0A5B8G0J9_9RHOB</name>
<proteinExistence type="predicted"/>
<dbReference type="SMART" id="SM00354">
    <property type="entry name" value="HTH_LACI"/>
    <property type="match status" value="1"/>
</dbReference>
<dbReference type="Pfam" id="PF00356">
    <property type="entry name" value="LacI"/>
    <property type="match status" value="1"/>
</dbReference>
<dbReference type="InterPro" id="IPR028082">
    <property type="entry name" value="Peripla_BP_I"/>
</dbReference>
<protein>
    <submittedName>
        <fullName evidence="6">LacI family DNA-binding transcriptional regulator</fullName>
    </submittedName>
</protein>
<feature type="compositionally biased region" description="Pro residues" evidence="4">
    <location>
        <begin position="1"/>
        <end position="11"/>
    </location>
</feature>
<dbReference type="SUPFAM" id="SSF53822">
    <property type="entry name" value="Periplasmic binding protein-like I"/>
    <property type="match status" value="1"/>
</dbReference>